<dbReference type="SUPFAM" id="SSF103473">
    <property type="entry name" value="MFS general substrate transporter"/>
    <property type="match status" value="1"/>
</dbReference>
<evidence type="ECO:0000256" key="3">
    <source>
        <dbReference type="ARBA" id="ARBA00022692"/>
    </source>
</evidence>
<evidence type="ECO:0000256" key="5">
    <source>
        <dbReference type="ARBA" id="ARBA00023136"/>
    </source>
</evidence>
<feature type="region of interest" description="Disordered" evidence="6">
    <location>
        <begin position="1"/>
        <end position="21"/>
    </location>
</feature>
<name>A0A918E6T5_9ACTN</name>
<evidence type="ECO:0000256" key="2">
    <source>
        <dbReference type="ARBA" id="ARBA00022448"/>
    </source>
</evidence>
<gene>
    <name evidence="9" type="ORF">GCM10012278_43970</name>
</gene>
<evidence type="ECO:0000256" key="1">
    <source>
        <dbReference type="ARBA" id="ARBA00004651"/>
    </source>
</evidence>
<dbReference type="PROSITE" id="PS50850">
    <property type="entry name" value="MFS"/>
    <property type="match status" value="1"/>
</dbReference>
<evidence type="ECO:0000256" key="6">
    <source>
        <dbReference type="SAM" id="MobiDB-lite"/>
    </source>
</evidence>
<feature type="transmembrane region" description="Helical" evidence="7">
    <location>
        <begin position="134"/>
        <end position="152"/>
    </location>
</feature>
<comment type="caution">
    <text evidence="9">The sequence shown here is derived from an EMBL/GenBank/DDBJ whole genome shotgun (WGS) entry which is preliminary data.</text>
</comment>
<dbReference type="EMBL" id="BMNK01000007">
    <property type="protein sequence ID" value="GGP09203.1"/>
    <property type="molecule type" value="Genomic_DNA"/>
</dbReference>
<dbReference type="InterPro" id="IPR020846">
    <property type="entry name" value="MFS_dom"/>
</dbReference>
<evidence type="ECO:0000259" key="8">
    <source>
        <dbReference type="PROSITE" id="PS50850"/>
    </source>
</evidence>
<feature type="transmembrane region" description="Helical" evidence="7">
    <location>
        <begin position="324"/>
        <end position="343"/>
    </location>
</feature>
<reference evidence="9" key="1">
    <citation type="journal article" date="2014" name="Int. J. Syst. Evol. Microbiol.">
        <title>Complete genome sequence of Corynebacterium casei LMG S-19264T (=DSM 44701T), isolated from a smear-ripened cheese.</title>
        <authorList>
            <consortium name="US DOE Joint Genome Institute (JGI-PGF)"/>
            <person name="Walter F."/>
            <person name="Albersmeier A."/>
            <person name="Kalinowski J."/>
            <person name="Ruckert C."/>
        </authorList>
    </citation>
    <scope>NUCLEOTIDE SEQUENCE</scope>
    <source>
        <strain evidence="9">CGMCC 4.7430</strain>
    </source>
</reference>
<keyword evidence="3 7" id="KW-0812">Transmembrane</keyword>
<comment type="subcellular location">
    <subcellularLocation>
        <location evidence="1">Cell membrane</location>
        <topology evidence="1">Multi-pass membrane protein</topology>
    </subcellularLocation>
</comment>
<dbReference type="InterPro" id="IPR024671">
    <property type="entry name" value="Atg22-like"/>
</dbReference>
<keyword evidence="4 7" id="KW-1133">Transmembrane helix</keyword>
<dbReference type="AlphaFoldDB" id="A0A918E6T5"/>
<evidence type="ECO:0000313" key="9">
    <source>
        <dbReference type="EMBL" id="GGP09203.1"/>
    </source>
</evidence>
<feature type="transmembrane region" description="Helical" evidence="7">
    <location>
        <begin position="283"/>
        <end position="299"/>
    </location>
</feature>
<feature type="transmembrane region" description="Helical" evidence="7">
    <location>
        <begin position="355"/>
        <end position="373"/>
    </location>
</feature>
<dbReference type="GO" id="GO:0005886">
    <property type="term" value="C:plasma membrane"/>
    <property type="evidence" value="ECO:0007669"/>
    <property type="project" value="UniProtKB-SubCell"/>
</dbReference>
<keyword evidence="10" id="KW-1185">Reference proteome</keyword>
<proteinExistence type="predicted"/>
<dbReference type="RefSeq" id="WP_189140546.1">
    <property type="nucleotide sequence ID" value="NZ_BMNK01000007.1"/>
</dbReference>
<dbReference type="PANTHER" id="PTHR23519:SF1">
    <property type="entry name" value="AUTOPHAGY-RELATED PROTEIN 22"/>
    <property type="match status" value="1"/>
</dbReference>
<dbReference type="Pfam" id="PF11700">
    <property type="entry name" value="ATG22"/>
    <property type="match status" value="1"/>
</dbReference>
<keyword evidence="2" id="KW-0813">Transport</keyword>
<protein>
    <submittedName>
        <fullName evidence="9">MFS transporter</fullName>
    </submittedName>
</protein>
<feature type="transmembrane region" description="Helical" evidence="7">
    <location>
        <begin position="199"/>
        <end position="220"/>
    </location>
</feature>
<feature type="transmembrane region" description="Helical" evidence="7">
    <location>
        <begin position="415"/>
        <end position="438"/>
    </location>
</feature>
<evidence type="ECO:0000256" key="4">
    <source>
        <dbReference type="ARBA" id="ARBA00022989"/>
    </source>
</evidence>
<keyword evidence="5 7" id="KW-0472">Membrane</keyword>
<dbReference type="Gene3D" id="1.20.1250.20">
    <property type="entry name" value="MFS general substrate transporter like domains"/>
    <property type="match status" value="2"/>
</dbReference>
<feature type="transmembrane region" description="Helical" evidence="7">
    <location>
        <begin position="444"/>
        <end position="465"/>
    </location>
</feature>
<organism evidence="9 10">
    <name type="scientific">Nonomuraea glycinis</name>
    <dbReference type="NCBI Taxonomy" id="2047744"/>
    <lineage>
        <taxon>Bacteria</taxon>
        <taxon>Bacillati</taxon>
        <taxon>Actinomycetota</taxon>
        <taxon>Actinomycetes</taxon>
        <taxon>Streptosporangiales</taxon>
        <taxon>Streptosporangiaceae</taxon>
        <taxon>Nonomuraea</taxon>
    </lineage>
</organism>
<evidence type="ECO:0000313" key="10">
    <source>
        <dbReference type="Proteomes" id="UP000660745"/>
    </source>
</evidence>
<reference evidence="9" key="2">
    <citation type="submission" date="2020-09" db="EMBL/GenBank/DDBJ databases">
        <authorList>
            <person name="Sun Q."/>
            <person name="Zhou Y."/>
        </authorList>
    </citation>
    <scope>NUCLEOTIDE SEQUENCE</scope>
    <source>
        <strain evidence="9">CGMCC 4.7430</strain>
    </source>
</reference>
<dbReference type="InterPro" id="IPR050495">
    <property type="entry name" value="ATG22/LtaA_families"/>
</dbReference>
<feature type="compositionally biased region" description="Pro residues" evidence="6">
    <location>
        <begin position="1"/>
        <end position="13"/>
    </location>
</feature>
<feature type="transmembrane region" description="Helical" evidence="7">
    <location>
        <begin position="31"/>
        <end position="53"/>
    </location>
</feature>
<evidence type="ECO:0000256" key="7">
    <source>
        <dbReference type="SAM" id="Phobius"/>
    </source>
</evidence>
<dbReference type="InterPro" id="IPR036259">
    <property type="entry name" value="MFS_trans_sf"/>
</dbReference>
<feature type="transmembrane region" description="Helical" evidence="7">
    <location>
        <begin position="158"/>
        <end position="178"/>
    </location>
</feature>
<feature type="transmembrane region" description="Helical" evidence="7">
    <location>
        <begin position="379"/>
        <end position="403"/>
    </location>
</feature>
<feature type="domain" description="Major facilitator superfamily (MFS) profile" evidence="8">
    <location>
        <begin position="288"/>
        <end position="482"/>
    </location>
</feature>
<accession>A0A918E6T5</accession>
<dbReference type="GO" id="GO:0022857">
    <property type="term" value="F:transmembrane transporter activity"/>
    <property type="evidence" value="ECO:0007669"/>
    <property type="project" value="InterPro"/>
</dbReference>
<sequence length="482" mass="52045">MPTPAPPADPPVDPTAESPAARRREQRGWYVYDWANSAFYTTVISVFLGPYLIAVARTAACAQDFPQIAAATCADGFDRLTVQNPGLGYVDVLGMDIRPAAFFGLITTVAVLGQILILPIVGALADHIGRKKEMLGVFAYAGALAAMGLYFVEGDRYLLGGVLFILANLAYGSSIVVYDSFLPQISTPQERDHVSSRGWAIGYLGGGLLLALNLVLYLNYEALGLTQGESVRISMMSAGLWWATFTIVPLLRLRNRPVPAHERTTRAAVGGSFRQLGRTLKGLRQYPLTLLFLVAYLVYNDGIQTVIGNSSAFASEALKLKPEVQISAILMVQFVAFFGALLLGSLARRFGTKRTVLASLVLWTVIVVMALFVREGDALQFYLMAFAIAIVLGGSQALSRSLFSQVIPKGKEAEYFSLLQISDKGSAFIGALTVTIALQLTNSYRIAILSMIVFFVLGFVLLALVNLPKAIRAAGNEVPEGI</sequence>
<dbReference type="PANTHER" id="PTHR23519">
    <property type="entry name" value="AUTOPHAGY-RELATED PROTEIN 22"/>
    <property type="match status" value="1"/>
</dbReference>
<dbReference type="Proteomes" id="UP000660745">
    <property type="component" value="Unassembled WGS sequence"/>
</dbReference>
<feature type="transmembrane region" description="Helical" evidence="7">
    <location>
        <begin position="100"/>
        <end position="122"/>
    </location>
</feature>